<gene>
    <name evidence="5" type="ORF">I553_2768</name>
</gene>
<evidence type="ECO:0000313" key="5">
    <source>
        <dbReference type="EMBL" id="EUA44114.1"/>
    </source>
</evidence>
<dbReference type="GO" id="GO:0033539">
    <property type="term" value="P:fatty acid beta-oxidation using acyl-CoA dehydrogenase"/>
    <property type="evidence" value="ECO:0007669"/>
    <property type="project" value="TreeGrafter"/>
</dbReference>
<dbReference type="GO" id="GO:0003995">
    <property type="term" value="F:acyl-CoA dehydrogenase activity"/>
    <property type="evidence" value="ECO:0007669"/>
    <property type="project" value="TreeGrafter"/>
</dbReference>
<dbReference type="InterPro" id="IPR006091">
    <property type="entry name" value="Acyl-CoA_Oxase/DH_mid-dom"/>
</dbReference>
<keyword evidence="1" id="KW-0285">Flavoprotein</keyword>
<feature type="domain" description="Acyl-CoA oxidase/dehydrogenase middle" evidence="4">
    <location>
        <begin position="7"/>
        <end position="64"/>
    </location>
</feature>
<evidence type="ECO:0000256" key="1">
    <source>
        <dbReference type="ARBA" id="ARBA00022630"/>
    </source>
</evidence>
<keyword evidence="3" id="KW-0560">Oxidoreductase</keyword>
<organism evidence="5">
    <name type="scientific">Mycobacterium xenopi 4042</name>
    <dbReference type="NCBI Taxonomy" id="1299334"/>
    <lineage>
        <taxon>Bacteria</taxon>
        <taxon>Bacillati</taxon>
        <taxon>Actinomycetota</taxon>
        <taxon>Actinomycetes</taxon>
        <taxon>Mycobacteriales</taxon>
        <taxon>Mycobacteriaceae</taxon>
        <taxon>Mycobacterium</taxon>
    </lineage>
</organism>
<dbReference type="PATRIC" id="fig|1299334.3.peg.3821"/>
<dbReference type="Pfam" id="PF02770">
    <property type="entry name" value="Acyl-CoA_dh_M"/>
    <property type="match status" value="1"/>
</dbReference>
<name>X8BJP9_MYCXE</name>
<comment type="caution">
    <text evidence="5">The sequence shown here is derived from an EMBL/GenBank/DDBJ whole genome shotgun (WGS) entry which is preliminary data.</text>
</comment>
<dbReference type="PANTHER" id="PTHR48083:SF36">
    <property type="entry name" value="ACYL-COA DEHYDROGENASE FADE3-RELATED"/>
    <property type="match status" value="1"/>
</dbReference>
<protein>
    <submittedName>
        <fullName evidence="5">Putative acyl-CoA dehydrogenase fadE3</fullName>
    </submittedName>
</protein>
<dbReference type="SUPFAM" id="SSF56645">
    <property type="entry name" value="Acyl-CoA dehydrogenase NM domain-like"/>
    <property type="match status" value="1"/>
</dbReference>
<dbReference type="PANTHER" id="PTHR48083">
    <property type="entry name" value="MEDIUM-CHAIN SPECIFIC ACYL-COA DEHYDROGENASE, MITOCHONDRIAL-RELATED"/>
    <property type="match status" value="1"/>
</dbReference>
<dbReference type="InterPro" id="IPR050741">
    <property type="entry name" value="Acyl-CoA_dehydrogenase"/>
</dbReference>
<evidence type="ECO:0000256" key="3">
    <source>
        <dbReference type="ARBA" id="ARBA00023002"/>
    </source>
</evidence>
<dbReference type="AlphaFoldDB" id="X8BJP9"/>
<dbReference type="InterPro" id="IPR009100">
    <property type="entry name" value="AcylCoA_DH/oxidase_NM_dom_sf"/>
</dbReference>
<dbReference type="Gene3D" id="2.40.110.10">
    <property type="entry name" value="Butyryl-CoA Dehydrogenase, subunit A, domain 2"/>
    <property type="match status" value="1"/>
</dbReference>
<evidence type="ECO:0000259" key="4">
    <source>
        <dbReference type="Pfam" id="PF02770"/>
    </source>
</evidence>
<dbReference type="GO" id="GO:0005737">
    <property type="term" value="C:cytoplasm"/>
    <property type="evidence" value="ECO:0007669"/>
    <property type="project" value="TreeGrafter"/>
</dbReference>
<proteinExistence type="predicted"/>
<evidence type="ECO:0000256" key="2">
    <source>
        <dbReference type="ARBA" id="ARBA00022827"/>
    </source>
</evidence>
<dbReference type="InterPro" id="IPR046373">
    <property type="entry name" value="Acyl-CoA_Oxase/DH_mid-dom_sf"/>
</dbReference>
<reference evidence="5" key="1">
    <citation type="submission" date="2014-01" db="EMBL/GenBank/DDBJ databases">
        <authorList>
            <person name="Brown-Elliot B."/>
            <person name="Wallace R."/>
            <person name="Lenaerts A."/>
            <person name="Ordway D."/>
            <person name="DeGroote M.A."/>
            <person name="Parker T."/>
            <person name="Sizemore C."/>
            <person name="Tallon L.J."/>
            <person name="Sadzewicz L.K."/>
            <person name="Sengamalay N."/>
            <person name="Fraser C.M."/>
            <person name="Hine E."/>
            <person name="Shefchek K.A."/>
            <person name="Das S.P."/>
            <person name="Tettelin H."/>
        </authorList>
    </citation>
    <scope>NUCLEOTIDE SEQUENCE [LARGE SCALE GENOMIC DNA]</scope>
    <source>
        <strain evidence="5">4042</strain>
    </source>
</reference>
<dbReference type="EMBL" id="JAOB01000038">
    <property type="protein sequence ID" value="EUA44114.1"/>
    <property type="molecule type" value="Genomic_DNA"/>
</dbReference>
<keyword evidence="2" id="KW-0274">FAD</keyword>
<accession>X8BJP9</accession>
<sequence>MDLQRRHSGLIALLCKTDPNAVPRHQGISVVLVDNPRAGLALSRDLPKLGYKGVEACELSFDGCRVPAAAILGGVPGRVSPR</sequence>